<comment type="caution">
    <text evidence="1">The sequence shown here is derived from an EMBL/GenBank/DDBJ whole genome shotgun (WGS) entry which is preliminary data.</text>
</comment>
<protein>
    <submittedName>
        <fullName evidence="1">Type I restriction-modification system DNA methylase subunit</fullName>
    </submittedName>
</protein>
<sequence length="64" mass="7022">MMAKLQANEGLHEIIAKKGFVSANDPACGSGAMIIALADEMYQQYVNYQQQLHVTVTDLDPHCV</sequence>
<keyword evidence="1" id="KW-0489">Methyltransferase</keyword>
<reference evidence="1 2" key="1">
    <citation type="submission" date="2020-08" db="EMBL/GenBank/DDBJ databases">
        <title>Genomic Encyclopedia of Type Strains, Phase IV (KMG-IV): sequencing the most valuable type-strain genomes for metagenomic binning, comparative biology and taxonomic classification.</title>
        <authorList>
            <person name="Goeker M."/>
        </authorList>
    </citation>
    <scope>NUCLEOTIDE SEQUENCE [LARGE SCALE GENOMIC DNA]</scope>
    <source>
        <strain evidence="1 2">DSM 17976</strain>
    </source>
</reference>
<dbReference type="SUPFAM" id="SSF53335">
    <property type="entry name" value="S-adenosyl-L-methionine-dependent methyltransferases"/>
    <property type="match status" value="1"/>
</dbReference>
<dbReference type="GO" id="GO:0032259">
    <property type="term" value="P:methylation"/>
    <property type="evidence" value="ECO:0007669"/>
    <property type="project" value="UniProtKB-KW"/>
</dbReference>
<dbReference type="EMBL" id="JACIBY010000037">
    <property type="protein sequence ID" value="MBB3842392.1"/>
    <property type="molecule type" value="Genomic_DNA"/>
</dbReference>
<dbReference type="Proteomes" id="UP000541352">
    <property type="component" value="Unassembled WGS sequence"/>
</dbReference>
<evidence type="ECO:0000313" key="1">
    <source>
        <dbReference type="EMBL" id="MBB3842392.1"/>
    </source>
</evidence>
<gene>
    <name evidence="1" type="ORF">FHS57_006423</name>
</gene>
<dbReference type="InterPro" id="IPR029063">
    <property type="entry name" value="SAM-dependent_MTases_sf"/>
</dbReference>
<evidence type="ECO:0000313" key="2">
    <source>
        <dbReference type="Proteomes" id="UP000541352"/>
    </source>
</evidence>
<dbReference type="Gene3D" id="3.40.50.150">
    <property type="entry name" value="Vaccinia Virus protein VP39"/>
    <property type="match status" value="1"/>
</dbReference>
<dbReference type="AlphaFoldDB" id="A0A7W5ZRK6"/>
<accession>A0A7W5ZRK6</accession>
<keyword evidence="2" id="KW-1185">Reference proteome</keyword>
<proteinExistence type="predicted"/>
<dbReference type="RefSeq" id="WP_183980739.1">
    <property type="nucleotide sequence ID" value="NZ_JACIBY010000037.1"/>
</dbReference>
<keyword evidence="1" id="KW-0808">Transferase</keyword>
<organism evidence="1 2">
    <name type="scientific">Runella defluvii</name>
    <dbReference type="NCBI Taxonomy" id="370973"/>
    <lineage>
        <taxon>Bacteria</taxon>
        <taxon>Pseudomonadati</taxon>
        <taxon>Bacteroidota</taxon>
        <taxon>Cytophagia</taxon>
        <taxon>Cytophagales</taxon>
        <taxon>Spirosomataceae</taxon>
        <taxon>Runella</taxon>
    </lineage>
</organism>
<name>A0A7W5ZRK6_9BACT</name>
<dbReference type="GO" id="GO:0008168">
    <property type="term" value="F:methyltransferase activity"/>
    <property type="evidence" value="ECO:0007669"/>
    <property type="project" value="UniProtKB-KW"/>
</dbReference>